<evidence type="ECO:0000256" key="1">
    <source>
        <dbReference type="ARBA" id="ARBA00012524"/>
    </source>
</evidence>
<dbReference type="Pfam" id="PF03802">
    <property type="entry name" value="CitX"/>
    <property type="match status" value="1"/>
</dbReference>
<name>A0A1L5F3L8_CLOKL</name>
<dbReference type="OrthoDB" id="3196716at2"/>
<dbReference type="GO" id="GO:0050519">
    <property type="term" value="F:holo-citrate lyase synthase activity"/>
    <property type="evidence" value="ECO:0007669"/>
    <property type="project" value="UniProtKB-EC"/>
</dbReference>
<organism evidence="5 6">
    <name type="scientific">Clostridium kluyveri</name>
    <dbReference type="NCBI Taxonomy" id="1534"/>
    <lineage>
        <taxon>Bacteria</taxon>
        <taxon>Bacillati</taxon>
        <taxon>Bacillota</taxon>
        <taxon>Clostridia</taxon>
        <taxon>Eubacteriales</taxon>
        <taxon>Clostridiaceae</taxon>
        <taxon>Clostridium</taxon>
    </lineage>
</organism>
<proteinExistence type="predicted"/>
<evidence type="ECO:0000313" key="6">
    <source>
        <dbReference type="Proteomes" id="UP000184604"/>
    </source>
</evidence>
<dbReference type="InterPro" id="IPR005551">
    <property type="entry name" value="CitX"/>
</dbReference>
<dbReference type="RefSeq" id="WP_073537284.1">
    <property type="nucleotide sequence ID" value="NZ_CP018335.1"/>
</dbReference>
<reference evidence="5 6" key="1">
    <citation type="submission" date="2016-12" db="EMBL/GenBank/DDBJ databases">
        <title>Complete genome sequence of Clostridium kluyveri JZZ isolated from the pit mud of a Chinese flavor liquor-making factory.</title>
        <authorList>
            <person name="Wang Y."/>
        </authorList>
    </citation>
    <scope>NUCLEOTIDE SEQUENCE [LARGE SCALE GENOMIC DNA]</scope>
    <source>
        <strain evidence="5 6">JZZ</strain>
    </source>
</reference>
<gene>
    <name evidence="5" type="ORF">BS101_01940</name>
</gene>
<keyword evidence="2" id="KW-0808">Transferase</keyword>
<dbReference type="EC" id="2.7.7.61" evidence="1"/>
<accession>A0A1L5F3L8</accession>
<dbReference type="Proteomes" id="UP000184604">
    <property type="component" value="Chromosome"/>
</dbReference>
<protein>
    <recommendedName>
        <fullName evidence="1">citrate lyase holo-[acyl-carrier protein] synthase</fullName>
        <ecNumber evidence="1">2.7.7.61</ecNumber>
    </recommendedName>
</protein>
<comment type="catalytic activity">
    <reaction evidence="4">
        <text>apo-[citrate lyase ACP] + 2'-(5''-triphospho-alpha-D-ribosyl)-3'-dephospho-CoA = holo-[citrate lyase ACP] + diphosphate</text>
        <dbReference type="Rhea" id="RHEA:16333"/>
        <dbReference type="Rhea" id="RHEA-COMP:10157"/>
        <dbReference type="Rhea" id="RHEA-COMP:10158"/>
        <dbReference type="ChEBI" id="CHEBI:29999"/>
        <dbReference type="ChEBI" id="CHEBI:33019"/>
        <dbReference type="ChEBI" id="CHEBI:61378"/>
        <dbReference type="ChEBI" id="CHEBI:82683"/>
        <dbReference type="EC" id="2.7.7.61"/>
    </reaction>
</comment>
<evidence type="ECO:0000313" key="5">
    <source>
        <dbReference type="EMBL" id="APM37596.1"/>
    </source>
</evidence>
<dbReference type="GO" id="GO:0051191">
    <property type="term" value="P:prosthetic group biosynthetic process"/>
    <property type="evidence" value="ECO:0007669"/>
    <property type="project" value="InterPro"/>
</dbReference>
<evidence type="ECO:0000256" key="4">
    <source>
        <dbReference type="ARBA" id="ARBA00048574"/>
    </source>
</evidence>
<keyword evidence="3" id="KW-0548">Nucleotidyltransferase</keyword>
<dbReference type="AlphaFoldDB" id="A0A1L5F3L8"/>
<sequence length="231" mass="26704">MGIDLTVNDFNAKGGINKGQNDDNINKNEVDSDVEGELIKSIYVNCISENYNGIDAIIDKEYTRDDIIKDKKERECRRKWLIKDYLAPLLSMKVNYPGICKNNCVSFGIMKIFCSLIIDEFKDRIMYKDLQVTSEGPILTLVINGDVCSIKRRVIGIEENHILGKYIDIEVYNSDGTKVSRKNLGFKPKKCYMCDEELSDCINDKRHDVNEMKQCIKNELDKYLRNNEFKN</sequence>
<dbReference type="NCBIfam" id="TIGR03124">
    <property type="entry name" value="citrate_citX"/>
    <property type="match status" value="1"/>
</dbReference>
<evidence type="ECO:0000256" key="3">
    <source>
        <dbReference type="ARBA" id="ARBA00022695"/>
    </source>
</evidence>
<evidence type="ECO:0000256" key="2">
    <source>
        <dbReference type="ARBA" id="ARBA00022679"/>
    </source>
</evidence>
<dbReference type="EMBL" id="CP018335">
    <property type="protein sequence ID" value="APM37596.1"/>
    <property type="molecule type" value="Genomic_DNA"/>
</dbReference>